<dbReference type="AlphaFoldDB" id="A0A193LKU1"/>
<dbReference type="Pfam" id="PF12697">
    <property type="entry name" value="Abhydrolase_6"/>
    <property type="match status" value="1"/>
</dbReference>
<evidence type="ECO:0000313" key="3">
    <source>
        <dbReference type="Proteomes" id="UP000092695"/>
    </source>
</evidence>
<dbReference type="SUPFAM" id="SSF53474">
    <property type="entry name" value="alpha/beta-Hydrolases"/>
    <property type="match status" value="1"/>
</dbReference>
<reference evidence="2 3" key="1">
    <citation type="submission" date="2016-06" db="EMBL/GenBank/DDBJ databases">
        <title>Complete genome sequence of a deep-branching marine Gamma Proteobacterium Woeseia oceani type strain XK5.</title>
        <authorList>
            <person name="Mu D."/>
            <person name="Du Z."/>
        </authorList>
    </citation>
    <scope>NUCLEOTIDE SEQUENCE [LARGE SCALE GENOMIC DNA]</scope>
    <source>
        <strain evidence="2 3">XK5</strain>
    </source>
</reference>
<evidence type="ECO:0000313" key="2">
    <source>
        <dbReference type="EMBL" id="ANO53029.1"/>
    </source>
</evidence>
<dbReference type="InterPro" id="IPR000073">
    <property type="entry name" value="AB_hydrolase_1"/>
</dbReference>
<sequence>MIARTVAVALLAVVLLTAIRSWPDALGPAADLPEIPDPADAWLASTEARVAAGPGLVAGAEKRIRWYADLPATQTEYALVYLHGFSATRQEIAPVCEQLADALQANLFETRLTGHGLRSNRLAGVSAEDWLDDAAEALAIGQKIGKRTLLIGTSTGATLALAMRKRLAAGGVDALILLSPNFAPADPSADILTWPGGPLLARAVVGNERHWTAANDLQERYWTTRYPLDAAVEVMRLVKAVRSDLPMQLEQPLLTLLSPQDDVIDIQRARAALERITAPANETIDIDAQGANGHVFAGDILSPVNNDLVVQLIADFVHRQLGPAEL</sequence>
<keyword evidence="3" id="KW-1185">Reference proteome</keyword>
<gene>
    <name evidence="2" type="ORF">BA177_05595</name>
</gene>
<organism evidence="2 3">
    <name type="scientific">Woeseia oceani</name>
    <dbReference type="NCBI Taxonomy" id="1548547"/>
    <lineage>
        <taxon>Bacteria</taxon>
        <taxon>Pseudomonadati</taxon>
        <taxon>Pseudomonadota</taxon>
        <taxon>Gammaproteobacteria</taxon>
        <taxon>Woeseiales</taxon>
        <taxon>Woeseiaceae</taxon>
        <taxon>Woeseia</taxon>
    </lineage>
</organism>
<dbReference type="EMBL" id="CP016268">
    <property type="protein sequence ID" value="ANO53029.1"/>
    <property type="molecule type" value="Genomic_DNA"/>
</dbReference>
<dbReference type="InterPro" id="IPR029058">
    <property type="entry name" value="AB_hydrolase_fold"/>
</dbReference>
<dbReference type="STRING" id="1548547.BA177_05595"/>
<protein>
    <recommendedName>
        <fullName evidence="1">AB hydrolase-1 domain-containing protein</fullName>
    </recommendedName>
</protein>
<dbReference type="Proteomes" id="UP000092695">
    <property type="component" value="Chromosome"/>
</dbReference>
<feature type="domain" description="AB hydrolase-1" evidence="1">
    <location>
        <begin position="79"/>
        <end position="277"/>
    </location>
</feature>
<dbReference type="Gene3D" id="3.40.50.1820">
    <property type="entry name" value="alpha/beta hydrolase"/>
    <property type="match status" value="1"/>
</dbReference>
<dbReference type="KEGG" id="woc:BA177_05595"/>
<accession>A0A193LKU1</accession>
<evidence type="ECO:0000259" key="1">
    <source>
        <dbReference type="Pfam" id="PF12697"/>
    </source>
</evidence>
<name>A0A193LKU1_9GAMM</name>
<proteinExistence type="predicted"/>